<evidence type="ECO:0000313" key="1">
    <source>
        <dbReference type="EMBL" id="KAJ9651349.1"/>
    </source>
</evidence>
<dbReference type="EMBL" id="JAPDRQ010000263">
    <property type="protein sequence ID" value="KAJ9651349.1"/>
    <property type="molecule type" value="Genomic_DNA"/>
</dbReference>
<comment type="caution">
    <text evidence="1">The sequence shown here is derived from an EMBL/GenBank/DDBJ whole genome shotgun (WGS) entry which is preliminary data.</text>
</comment>
<reference evidence="1" key="1">
    <citation type="submission" date="2022-10" db="EMBL/GenBank/DDBJ databases">
        <title>Culturing micro-colonial fungi from biological soil crusts in the Mojave desert and describing Neophaeococcomyces mojavensis, and introducing the new genera and species Taxawa tesnikishii.</title>
        <authorList>
            <person name="Kurbessoian T."/>
            <person name="Stajich J.E."/>
        </authorList>
    </citation>
    <scope>NUCLEOTIDE SEQUENCE</scope>
    <source>
        <strain evidence="1">JES_112</strain>
    </source>
</reference>
<name>A0ACC2ZUY7_9EURO</name>
<keyword evidence="2" id="KW-1185">Reference proteome</keyword>
<accession>A0ACC2ZUY7</accession>
<organism evidence="1 2">
    <name type="scientific">Neophaeococcomyces mojaviensis</name>
    <dbReference type="NCBI Taxonomy" id="3383035"/>
    <lineage>
        <taxon>Eukaryota</taxon>
        <taxon>Fungi</taxon>
        <taxon>Dikarya</taxon>
        <taxon>Ascomycota</taxon>
        <taxon>Pezizomycotina</taxon>
        <taxon>Eurotiomycetes</taxon>
        <taxon>Chaetothyriomycetidae</taxon>
        <taxon>Chaetothyriales</taxon>
        <taxon>Chaetothyriales incertae sedis</taxon>
        <taxon>Neophaeococcomyces</taxon>
    </lineage>
</organism>
<proteinExistence type="predicted"/>
<dbReference type="Proteomes" id="UP001172386">
    <property type="component" value="Unassembled WGS sequence"/>
</dbReference>
<protein>
    <submittedName>
        <fullName evidence="1">Uncharacterized protein</fullName>
    </submittedName>
</protein>
<sequence length="577" mass="63846">MDLIPSSTRCWSWGSETNLPIPVIDLVSFAFGRSSEYDENRPIFIDARNTSNFITIRSAKALVCKLCKGLKTIGLKDGDCVGIHSYNNILTPVLFLGIIAAGGIVSGSNPAYTPRELSHHFATTNTKYLFVHRDCLNAKNQRECAENEAWLTSECGLSPETVFQFDDETLIHARSNQNSTREDISPLSPVPAFSDLLDLFVRGSQEWQHNHEDDKVLQKPAIYATTSGTTGLPKAAVIPHQYIVAQAVMLEDQYRPRVGQISQLITLPVFHAFAAQLALVLPLRTGISTYFLPRFHLEEYIDCISRFRITDTPVVPPIISSLVQCAKRNGKSEEIKNKLQSLRNIVCAGAPLSYAMQKQFCDCLSLQCHVRQCWGTTEVGWVTLWSMTGRDQTGSVGHLTANTQLKLLTADGTAVTNEGDEGEACIRSPSMYLGYRNLSSSGPPVDAEGFYHTGDLAYYKDNKVFITGRIKDIMKIKSWQVSPQEVENVILEDPRVADCAVVGVTHEDEPGMDATLIRAYVVRGGGQLGDEDLASAIKTRVSSELASYKRLTGGVLFIDEVPRNAAGKILRYKLRKF</sequence>
<evidence type="ECO:0000313" key="2">
    <source>
        <dbReference type="Proteomes" id="UP001172386"/>
    </source>
</evidence>
<gene>
    <name evidence="1" type="ORF">H2198_009383</name>
</gene>